<gene>
    <name evidence="3" type="ORF">FNU79_14325</name>
</gene>
<dbReference type="InterPro" id="IPR000914">
    <property type="entry name" value="SBP_5_dom"/>
</dbReference>
<feature type="chain" id="PRO_5021759481" evidence="1">
    <location>
        <begin position="22"/>
        <end position="577"/>
    </location>
</feature>
<dbReference type="OrthoDB" id="9796817at2"/>
<feature type="domain" description="Solute-binding protein family 5" evidence="2">
    <location>
        <begin position="71"/>
        <end position="489"/>
    </location>
</feature>
<keyword evidence="1" id="KW-0732">Signal</keyword>
<feature type="signal peptide" evidence="1">
    <location>
        <begin position="1"/>
        <end position="21"/>
    </location>
</feature>
<dbReference type="RefSeq" id="WP_143721492.1">
    <property type="nucleotide sequence ID" value="NZ_VKDB01000019.1"/>
</dbReference>
<protein>
    <submittedName>
        <fullName evidence="3">ABC transporter substrate-binding protein</fullName>
    </submittedName>
</protein>
<reference evidence="3 4" key="1">
    <citation type="submission" date="2019-07" db="EMBL/GenBank/DDBJ databases">
        <title>Deinococcus detaillus sp. nov., isolated from humus soil in Antarctica.</title>
        <authorList>
            <person name="Zhang K."/>
        </authorList>
    </citation>
    <scope>NUCLEOTIDE SEQUENCE [LARGE SCALE GENOMIC DNA]</scope>
    <source>
        <strain evidence="3 4">H1</strain>
    </source>
</reference>
<dbReference type="Pfam" id="PF00496">
    <property type="entry name" value="SBP_bac_5"/>
    <property type="match status" value="1"/>
</dbReference>
<dbReference type="InterPro" id="IPR039424">
    <property type="entry name" value="SBP_5"/>
</dbReference>
<dbReference type="GO" id="GO:1904680">
    <property type="term" value="F:peptide transmembrane transporter activity"/>
    <property type="evidence" value="ECO:0007669"/>
    <property type="project" value="TreeGrafter"/>
</dbReference>
<evidence type="ECO:0000313" key="4">
    <source>
        <dbReference type="Proteomes" id="UP000316092"/>
    </source>
</evidence>
<dbReference type="Proteomes" id="UP000316092">
    <property type="component" value="Unassembled WGS sequence"/>
</dbReference>
<dbReference type="PIRSF" id="PIRSF002741">
    <property type="entry name" value="MppA"/>
    <property type="match status" value="1"/>
</dbReference>
<dbReference type="GO" id="GO:0042597">
    <property type="term" value="C:periplasmic space"/>
    <property type="evidence" value="ECO:0007669"/>
    <property type="project" value="UniProtKB-ARBA"/>
</dbReference>
<dbReference type="Gene3D" id="3.10.105.10">
    <property type="entry name" value="Dipeptide-binding Protein, Domain 3"/>
    <property type="match status" value="1"/>
</dbReference>
<dbReference type="PANTHER" id="PTHR30290">
    <property type="entry name" value="PERIPLASMIC BINDING COMPONENT OF ABC TRANSPORTER"/>
    <property type="match status" value="1"/>
</dbReference>
<name>A0A553UPC9_9DEIO</name>
<accession>A0A553UPC9</accession>
<dbReference type="PANTHER" id="PTHR30290:SF34">
    <property type="entry name" value="ABC TRANSPORTER, PERIPLASMIC OLIGO-PEPTIDE BINDING PROTEIN, PUTATIVE-RELATED"/>
    <property type="match status" value="1"/>
</dbReference>
<proteinExistence type="predicted"/>
<dbReference type="AlphaFoldDB" id="A0A553UPC9"/>
<keyword evidence="4" id="KW-1185">Reference proteome</keyword>
<dbReference type="CDD" id="cd08512">
    <property type="entry name" value="PBP2_NikA_DppA_OppA_like_7"/>
    <property type="match status" value="1"/>
</dbReference>
<dbReference type="GO" id="GO:0015833">
    <property type="term" value="P:peptide transport"/>
    <property type="evidence" value="ECO:0007669"/>
    <property type="project" value="TreeGrafter"/>
</dbReference>
<dbReference type="EMBL" id="VKDB01000019">
    <property type="protein sequence ID" value="TSA82067.1"/>
    <property type="molecule type" value="Genomic_DNA"/>
</dbReference>
<sequence>MVYRTAALSLSLALLPSFALAATPKDTLVIQQAAGISTLDPSATYDTFSSQIVENIYETLWTYKGGSLTAMTPLLASSLPTFTNGGKTLAVSLRSGVKFQSGNAMSCADAEYTYRRDLVTNAPESANWFISDALLGSTKNAQDNKSITWAKIAAAVKCNAQNQLVFTLAKVDPAFMAKMTFSGMGVIDKQWAIKQGEWDGSEKTWQAWVGKDLSGSPLSVKPSGTGAYSLVKSDASGVFLQAFPGYWGAKPAIKNVVMQKVGELAVRQQAFLNGDADLIEAGTRANVEAQLKGKPGVVVLDNLPTTSAQALFMNNNIKPSAALGSGKLDGKGIPANFFSDIDVRRAFALSFDDSRFIKDVQSGKGSPRTMLLPDTFPGYSAQTKTYPFDPAAAKASFQKAWGGEVWKNGFVINAKYRTGHTLGQTALELLKQNVEAINPKFRINIGVEPWSEQSVKFQNGEEVMLPMGWGADYADPDNFMYTFYSSKGYFYSSNNWKDAQVDQWLDQARATTDAAQRNKLYKQVADRAYQQSVFVVLPADLNIRPIRSDLQGVSAANYNPMRSFSFTGTYLRELSKK</sequence>
<dbReference type="InterPro" id="IPR030678">
    <property type="entry name" value="Peptide/Ni-bd"/>
</dbReference>
<dbReference type="SUPFAM" id="SSF53850">
    <property type="entry name" value="Periplasmic binding protein-like II"/>
    <property type="match status" value="1"/>
</dbReference>
<evidence type="ECO:0000256" key="1">
    <source>
        <dbReference type="SAM" id="SignalP"/>
    </source>
</evidence>
<evidence type="ECO:0000313" key="3">
    <source>
        <dbReference type="EMBL" id="TSA82067.1"/>
    </source>
</evidence>
<evidence type="ECO:0000259" key="2">
    <source>
        <dbReference type="Pfam" id="PF00496"/>
    </source>
</evidence>
<dbReference type="GO" id="GO:0043190">
    <property type="term" value="C:ATP-binding cassette (ABC) transporter complex"/>
    <property type="evidence" value="ECO:0007669"/>
    <property type="project" value="InterPro"/>
</dbReference>
<dbReference type="Gene3D" id="3.40.190.10">
    <property type="entry name" value="Periplasmic binding protein-like II"/>
    <property type="match status" value="1"/>
</dbReference>
<comment type="caution">
    <text evidence="3">The sequence shown here is derived from an EMBL/GenBank/DDBJ whole genome shotgun (WGS) entry which is preliminary data.</text>
</comment>
<organism evidence="3 4">
    <name type="scientific">Deinococcus detaillensis</name>
    <dbReference type="NCBI Taxonomy" id="2592048"/>
    <lineage>
        <taxon>Bacteria</taxon>
        <taxon>Thermotogati</taxon>
        <taxon>Deinococcota</taxon>
        <taxon>Deinococci</taxon>
        <taxon>Deinococcales</taxon>
        <taxon>Deinococcaceae</taxon>
        <taxon>Deinococcus</taxon>
    </lineage>
</organism>
<dbReference type="Gene3D" id="3.90.76.10">
    <property type="entry name" value="Dipeptide-binding Protein, Domain 1"/>
    <property type="match status" value="1"/>
</dbReference>